<dbReference type="OrthoDB" id="2959108at2759"/>
<evidence type="ECO:0000313" key="5">
    <source>
        <dbReference type="Proteomes" id="UP000239899"/>
    </source>
</evidence>
<feature type="domain" description="XPG-I" evidence="2">
    <location>
        <begin position="134"/>
        <end position="208"/>
    </location>
</feature>
<keyword evidence="5" id="KW-1185">Reference proteome</keyword>
<feature type="compositionally biased region" description="Low complexity" evidence="1">
    <location>
        <begin position="912"/>
        <end position="927"/>
    </location>
</feature>
<feature type="compositionally biased region" description="Low complexity" evidence="1">
    <location>
        <begin position="645"/>
        <end position="655"/>
    </location>
</feature>
<dbReference type="PANTHER" id="PTHR11081">
    <property type="entry name" value="FLAP ENDONUCLEASE FAMILY MEMBER"/>
    <property type="match status" value="1"/>
</dbReference>
<feature type="compositionally biased region" description="Low complexity" evidence="1">
    <location>
        <begin position="708"/>
        <end position="726"/>
    </location>
</feature>
<dbReference type="Pfam" id="PF00867">
    <property type="entry name" value="XPG_I"/>
    <property type="match status" value="1"/>
</dbReference>
<dbReference type="InterPro" id="IPR029060">
    <property type="entry name" value="PIN-like_dom_sf"/>
</dbReference>
<dbReference type="CDD" id="cd09869">
    <property type="entry name" value="PIN_GEN1"/>
    <property type="match status" value="1"/>
</dbReference>
<accession>A0A2P6TI41</accession>
<feature type="compositionally biased region" description="Low complexity" evidence="1">
    <location>
        <begin position="795"/>
        <end position="827"/>
    </location>
</feature>
<dbReference type="Pfam" id="PF00752">
    <property type="entry name" value="XPG_N"/>
    <property type="match status" value="1"/>
</dbReference>
<dbReference type="InterPro" id="IPR006086">
    <property type="entry name" value="XPG-I_dom"/>
</dbReference>
<feature type="domain" description="XPG N-terminal" evidence="3">
    <location>
        <begin position="1"/>
        <end position="110"/>
    </location>
</feature>
<dbReference type="Gene3D" id="3.40.50.1010">
    <property type="entry name" value="5'-nuclease"/>
    <property type="match status" value="1"/>
</dbReference>
<dbReference type="STRING" id="3076.A0A2P6TI41"/>
<evidence type="ECO:0000256" key="1">
    <source>
        <dbReference type="SAM" id="MobiDB-lite"/>
    </source>
</evidence>
<dbReference type="PRINTS" id="PR00853">
    <property type="entry name" value="XPGRADSUPER"/>
</dbReference>
<comment type="caution">
    <text evidence="4">The sequence shown here is derived from an EMBL/GenBank/DDBJ whole genome shotgun (WGS) entry which is preliminary data.</text>
</comment>
<dbReference type="AlphaFoldDB" id="A0A2P6TI41"/>
<dbReference type="SUPFAM" id="SSF88723">
    <property type="entry name" value="PIN domain-like"/>
    <property type="match status" value="1"/>
</dbReference>
<feature type="region of interest" description="Disordered" evidence="1">
    <location>
        <begin position="503"/>
        <end position="532"/>
    </location>
</feature>
<name>A0A2P6TI41_CHLSO</name>
<proteinExistence type="predicted"/>
<dbReference type="PANTHER" id="PTHR11081:SF59">
    <property type="entry name" value="FI23547P1"/>
    <property type="match status" value="1"/>
</dbReference>
<dbReference type="Proteomes" id="UP000239899">
    <property type="component" value="Unassembled WGS sequence"/>
</dbReference>
<organism evidence="4 5">
    <name type="scientific">Chlorella sorokiniana</name>
    <name type="common">Freshwater green alga</name>
    <dbReference type="NCBI Taxonomy" id="3076"/>
    <lineage>
        <taxon>Eukaryota</taxon>
        <taxon>Viridiplantae</taxon>
        <taxon>Chlorophyta</taxon>
        <taxon>core chlorophytes</taxon>
        <taxon>Trebouxiophyceae</taxon>
        <taxon>Chlorellales</taxon>
        <taxon>Chlorellaceae</taxon>
        <taxon>Chlorella clade</taxon>
        <taxon>Chlorella</taxon>
    </lineage>
</organism>
<feature type="compositionally biased region" description="Low complexity" evidence="1">
    <location>
        <begin position="772"/>
        <end position="788"/>
    </location>
</feature>
<evidence type="ECO:0000259" key="3">
    <source>
        <dbReference type="SMART" id="SM00485"/>
    </source>
</evidence>
<protein>
    <submittedName>
        <fullName evidence="4">Flap endonuclease GEN-like protein 1</fullName>
    </submittedName>
</protein>
<feature type="region of interest" description="Disordered" evidence="1">
    <location>
        <begin position="708"/>
        <end position="939"/>
    </location>
</feature>
<feature type="compositionally biased region" description="Low complexity" evidence="1">
    <location>
        <begin position="866"/>
        <end position="901"/>
    </location>
</feature>
<dbReference type="GO" id="GO:0017108">
    <property type="term" value="F:5'-flap endonuclease activity"/>
    <property type="evidence" value="ECO:0007669"/>
    <property type="project" value="TreeGrafter"/>
</dbReference>
<dbReference type="SMART" id="SM00485">
    <property type="entry name" value="XPGN"/>
    <property type="match status" value="1"/>
</dbReference>
<feature type="region of interest" description="Disordered" evidence="1">
    <location>
        <begin position="578"/>
        <end position="627"/>
    </location>
</feature>
<dbReference type="InterPro" id="IPR006085">
    <property type="entry name" value="XPG_DNA_repair_N"/>
</dbReference>
<evidence type="ECO:0000313" key="4">
    <source>
        <dbReference type="EMBL" id="PRW33965.1"/>
    </source>
</evidence>
<feature type="compositionally biased region" description="Gly residues" evidence="1">
    <location>
        <begin position="601"/>
        <end position="621"/>
    </location>
</feature>
<dbReference type="EMBL" id="LHPG02000015">
    <property type="protein sequence ID" value="PRW33965.1"/>
    <property type="molecule type" value="Genomic_DNA"/>
</dbReference>
<reference evidence="4 5" key="1">
    <citation type="journal article" date="2018" name="Plant J.">
        <title>Genome sequences of Chlorella sorokiniana UTEX 1602 and Micractinium conductrix SAG 241.80: implications to maltose excretion by a green alga.</title>
        <authorList>
            <person name="Arriola M.B."/>
            <person name="Velmurugan N."/>
            <person name="Zhang Y."/>
            <person name="Plunkett M.H."/>
            <person name="Hondzo H."/>
            <person name="Barney B.M."/>
        </authorList>
    </citation>
    <scope>NUCLEOTIDE SEQUENCE [LARGE SCALE GENOMIC DNA]</scope>
    <source>
        <strain evidence="5">UTEX 1602</strain>
    </source>
</reference>
<sequence>MGVNALWQLLRAEGLVEHYAGAAPADHAAIVEAVDGAAIAVDLSTWIMQADQQQALLPHFSKEERCMKIAFERALQWLRHGCLPVIVVEGEAPEEKRAEQQRRFASRNGYAGGGSQRGNSQFQRLGRTVGGLLERLGVPVFYAPGEAEAVCAALSRAGCVDGCGSNDSDCLVYGAEAVYHTLKLSTILPRECEMKRVRLSSIRRRLELQSGGARALCVLGVLSGSDYDLDGAAGVGSAGGLALARHLLQGDTDDSRVLERLAEAVQQPTNQHLLDLKQCTGCQACGHEGGKAGKIKRHSSRNVCPCCPPTETGHCRDHAFERCQCAFHRLETERRAERILERVRKSPGFLEEAQAAIAVFERQGVEADAYVRRRLAELGGRTGERLRWLRRPSVQGVFDVLDSKRRQLLWSLADVRSKLLPVLLEWDLKQQGLRQAGEDGAGEVEFQAAEIQKVHGHKAKLEALTAAHWRYVVRWERLDRDLEPVGLLEVRAKKPRGKAAAVAAAAAEGAEEGEEGGGPPLSQAAGGGTGDEEAVETLTLREFDARWMKEQPAEHRAVRISAVHALLPALEDSYQQRLAGGGPGSAGKKRASKASGKAAAGSGGRGRGGGKAAAGAAGGAGATSAGGSLRSADVLRELQSLMAEEAAAEPQAQHAQRQRQQERQQPAAKASGQTDGDITRFMPQRKATGETPSAALQSTASAAAVAAAAAAPKHKPSGAAAAAAAGKGYGLASGSGAASGKVRQALGRPQTDAHLPGSAAEVQSLLGRVMGPPAQQRPQQAQQQQQKPQRPPPAQQASPQKRLRSPHSSPPGAAAAGAGDSPVGSPGFEIVLSSPESPGQQRQLGGGRVRPREESASPPPLSQRMLQAAQMLQQEAAAQLEQQQQVAEAAELGQQAQQQQAGKARRSTGLPRQQAQQRQQQAQQRQQLGSPIDLTFDSD</sequence>
<evidence type="ECO:0000259" key="2">
    <source>
        <dbReference type="SMART" id="SM00484"/>
    </source>
</evidence>
<feature type="region of interest" description="Disordered" evidence="1">
    <location>
        <begin position="645"/>
        <end position="678"/>
    </location>
</feature>
<dbReference type="SMART" id="SM00484">
    <property type="entry name" value="XPGI"/>
    <property type="match status" value="1"/>
</dbReference>
<dbReference type="InterPro" id="IPR006084">
    <property type="entry name" value="XPG/Rad2"/>
</dbReference>
<gene>
    <name evidence="4" type="ORF">C2E21_7219</name>
</gene>